<gene>
    <name evidence="2" type="ORF">AB6A40_005140</name>
</gene>
<organism evidence="2 3">
    <name type="scientific">Gnathostoma spinigerum</name>
    <dbReference type="NCBI Taxonomy" id="75299"/>
    <lineage>
        <taxon>Eukaryota</taxon>
        <taxon>Metazoa</taxon>
        <taxon>Ecdysozoa</taxon>
        <taxon>Nematoda</taxon>
        <taxon>Chromadorea</taxon>
        <taxon>Rhabditida</taxon>
        <taxon>Spirurina</taxon>
        <taxon>Gnathostomatomorpha</taxon>
        <taxon>Gnathostomatoidea</taxon>
        <taxon>Gnathostomatidae</taxon>
        <taxon>Gnathostoma</taxon>
    </lineage>
</organism>
<feature type="region of interest" description="Disordered" evidence="1">
    <location>
        <begin position="332"/>
        <end position="359"/>
    </location>
</feature>
<name>A0ABD6ELX7_9BILA</name>
<accession>A0ABD6ELX7</accession>
<sequence length="401" mass="42232">MDSKSDLGTLRARTNNTKPVALHNNSKPIGLCLNDGDSLKTPTLLGNSEVTLRTPTILGSPTKGPLSAATHSDDLITPKLNLSTYPTPNTQAQAFFGDHEPLLTANIEISTVLPQSSSIPSSLPATNVSSSNNSFNDNKDQKATITIKGSISTSISTFGTQSVNSPGLSATMFQFSPLVEHFLQSITKTQQTNSSLPLLVLDSNAKTPSATDTPDLFKVLQDRKDGSHVLSSHPQTSQATNLNTTLCPQLSSSQAGSSSGRSPQGLTPPVCSTAYGSTATCSTTQFTNDHSGRALTTAHALRVIGGVPQPTTHHKYHIQQNITCTVSPSENINSTQSRHPVVSISGRTPTTTQRTTEYPACSFSTPTGTTPCQCAQGGGVQSGPVVTSTQSQFRLGFIDCY</sequence>
<comment type="caution">
    <text evidence="2">The sequence shown here is derived from an EMBL/GenBank/DDBJ whole genome shotgun (WGS) entry which is preliminary data.</text>
</comment>
<feature type="compositionally biased region" description="Low complexity" evidence="1">
    <location>
        <begin position="249"/>
        <end position="265"/>
    </location>
</feature>
<feature type="compositionally biased region" description="Low complexity" evidence="1">
    <location>
        <begin position="347"/>
        <end position="356"/>
    </location>
</feature>
<proteinExistence type="predicted"/>
<feature type="region of interest" description="Disordered" evidence="1">
    <location>
        <begin position="248"/>
        <end position="267"/>
    </location>
</feature>
<reference evidence="2 3" key="1">
    <citation type="submission" date="2024-08" db="EMBL/GenBank/DDBJ databases">
        <title>Gnathostoma spinigerum genome.</title>
        <authorList>
            <person name="Gonzalez-Bertolin B."/>
            <person name="Monzon S."/>
            <person name="Zaballos A."/>
            <person name="Jimenez P."/>
            <person name="Dekumyoy P."/>
            <person name="Varona S."/>
            <person name="Cuesta I."/>
            <person name="Sumanam S."/>
            <person name="Adisakwattana P."/>
            <person name="Gasser R.B."/>
            <person name="Hernandez-Gonzalez A."/>
            <person name="Young N.D."/>
            <person name="Perteguer M.J."/>
        </authorList>
    </citation>
    <scope>NUCLEOTIDE SEQUENCE [LARGE SCALE GENOMIC DNA]</scope>
    <source>
        <strain evidence="2">AL3</strain>
        <tissue evidence="2">Liver</tissue>
    </source>
</reference>
<protein>
    <submittedName>
        <fullName evidence="2">Uncharacterized protein</fullName>
    </submittedName>
</protein>
<evidence type="ECO:0000313" key="3">
    <source>
        <dbReference type="Proteomes" id="UP001608902"/>
    </source>
</evidence>
<evidence type="ECO:0000313" key="2">
    <source>
        <dbReference type="EMBL" id="MFH4978431.1"/>
    </source>
</evidence>
<dbReference type="Proteomes" id="UP001608902">
    <property type="component" value="Unassembled WGS sequence"/>
</dbReference>
<dbReference type="AlphaFoldDB" id="A0ABD6ELX7"/>
<dbReference type="EMBL" id="JBGFUD010003196">
    <property type="protein sequence ID" value="MFH4978431.1"/>
    <property type="molecule type" value="Genomic_DNA"/>
</dbReference>
<evidence type="ECO:0000256" key="1">
    <source>
        <dbReference type="SAM" id="MobiDB-lite"/>
    </source>
</evidence>
<keyword evidence="3" id="KW-1185">Reference proteome</keyword>